<dbReference type="EMBL" id="NMVJ01000006">
    <property type="protein sequence ID" value="OYN91206.1"/>
    <property type="molecule type" value="Genomic_DNA"/>
</dbReference>
<evidence type="ECO:0000313" key="1">
    <source>
        <dbReference type="EMBL" id="OYN91206.1"/>
    </source>
</evidence>
<dbReference type="AlphaFoldDB" id="A0A255EI58"/>
<organism evidence="1 2">
    <name type="scientific">Parenemella sanctibonifatiensis</name>
    <dbReference type="NCBI Taxonomy" id="2016505"/>
    <lineage>
        <taxon>Bacteria</taxon>
        <taxon>Bacillati</taxon>
        <taxon>Actinomycetota</taxon>
        <taxon>Actinomycetes</taxon>
        <taxon>Propionibacteriales</taxon>
        <taxon>Propionibacteriaceae</taxon>
        <taxon>Parenemella</taxon>
    </lineage>
</organism>
<name>A0A255EI58_9ACTN</name>
<dbReference type="OrthoDB" id="4876946at2"/>
<evidence type="ECO:0000313" key="2">
    <source>
        <dbReference type="Proteomes" id="UP000216300"/>
    </source>
</evidence>
<evidence type="ECO:0008006" key="3">
    <source>
        <dbReference type="Google" id="ProtNLM"/>
    </source>
</evidence>
<accession>A0A255EI58</accession>
<reference evidence="1 2" key="1">
    <citation type="submission" date="2017-07" db="EMBL/GenBank/DDBJ databases">
        <title>Draft whole genome sequences of clinical Proprionibacteriaceae strains.</title>
        <authorList>
            <person name="Bernier A.-M."/>
            <person name="Bernard K."/>
            <person name="Domingo M.-C."/>
        </authorList>
    </citation>
    <scope>NUCLEOTIDE SEQUENCE [LARGE SCALE GENOMIC DNA]</scope>
    <source>
        <strain evidence="1 2">NML 150081</strain>
    </source>
</reference>
<gene>
    <name evidence="1" type="ORF">CGZ91_07060</name>
</gene>
<sequence>MSALPTESVLVRHAGSRDLTARLVLGEPGVPMLIEPGERLGFSVDPVRWCLGHRDLSGLPVPCPKAARIETGRMCRECAAHDPWRWMHVAHRVQSLNPGLAEKLRHPHWLYVATFAGGSHKVGTAHDERKRVRLDEQGPLFAHWVALAEDGLVVRELEDLVSQQLGLGQVVRSSAKATGLSGAVDLDRLRTDHDQLVADVRDILALAPDVAPLAEPWPNPRDLSSLTGLTLRAYPGSLDAGSHGFTVQQCWGPVALVGLDDDPDSTYAVDLSRLIGHRLSFGDHATESPQWQDSLF</sequence>
<dbReference type="Proteomes" id="UP000216300">
    <property type="component" value="Unassembled WGS sequence"/>
</dbReference>
<keyword evidence="2" id="KW-1185">Reference proteome</keyword>
<protein>
    <recommendedName>
        <fullName evidence="3">DUF2797 domain-containing protein</fullName>
    </recommendedName>
</protein>
<dbReference type="RefSeq" id="WP_094453732.1">
    <property type="nucleotide sequence ID" value="NZ_NMVJ01000006.1"/>
</dbReference>
<proteinExistence type="predicted"/>
<comment type="caution">
    <text evidence="1">The sequence shown here is derived from an EMBL/GenBank/DDBJ whole genome shotgun (WGS) entry which is preliminary data.</text>
</comment>